<keyword evidence="1" id="KW-0732">Signal</keyword>
<evidence type="ECO:0000259" key="3">
    <source>
        <dbReference type="Pfam" id="PF16655"/>
    </source>
</evidence>
<comment type="caution">
    <text evidence="4">The sequence shown here is derived from an EMBL/GenBank/DDBJ whole genome shotgun (WGS) entry which is preliminary data.</text>
</comment>
<name>A0ABT5HH20_9CAUL</name>
<evidence type="ECO:0000313" key="4">
    <source>
        <dbReference type="EMBL" id="MDC7675546.1"/>
    </source>
</evidence>
<gene>
    <name evidence="4" type="ORF">PQU98_05365</name>
</gene>
<dbReference type="InterPro" id="IPR018946">
    <property type="entry name" value="PhoD-like_MPP"/>
</dbReference>
<dbReference type="Gene3D" id="2.60.40.380">
    <property type="entry name" value="Purple acid phosphatase-like, N-terminal"/>
    <property type="match status" value="1"/>
</dbReference>
<feature type="domain" description="PhoD-like phosphatase metallophosphatase" evidence="2">
    <location>
        <begin position="137"/>
        <end position="486"/>
    </location>
</feature>
<sequence>MFSRRLFLAGSAASLWIPAMARAASGAYHFTLGVASGSPRDDGMILWTRLAPDPLKGGGMTPEPVNVRWRLCADDQMKTTVREGVFTTSGREGHSVHVRVDGLAPGREYWYQFNYGQDESPIGRTRTSSRNDPSAKLALASCQSYESGYFTAYGDMAKWLPDCVIHVGDYIYEGGIGTLGVRMRDLGNGQRQAFETVRLHNSAEIVTLWDYRNRYALYKSDKDLQAAHAAAPWIVAMDDHEVDNNWASDIPQDPEAQTPLEFQVRKLAAFQAYWEHMPIEKPPVIEQLKSKIQLYGKYRFGPAQVHLLDTRQFRSDQACGDNRKAPCAALDDPKRTLTGAAQEQWLLKELSASDAAFNVLASQTWFSPFRYNEGPDDDVRNLDQWDGYPLQREKIAKALAKADGTPVVLSGDWHISGAMTLHETPTDPKSRKIGYEFAGTSIASHCPWAGDMMAVRDANPHVTYLNGQKRGYVRSTVTAKDWHTEYRVVTDAGVVGSGVVTDAEFRTSEM</sequence>
<keyword evidence="5" id="KW-1185">Reference proteome</keyword>
<accession>A0ABT5HH20</accession>
<dbReference type="InterPro" id="IPR052900">
    <property type="entry name" value="Phospholipid_Metab_Enz"/>
</dbReference>
<dbReference type="Gene3D" id="3.60.21.70">
    <property type="entry name" value="PhoD-like phosphatase"/>
    <property type="match status" value="1"/>
</dbReference>
<dbReference type="PANTHER" id="PTHR43606">
    <property type="entry name" value="PHOSPHATASE, PUTATIVE (AFU_ORTHOLOGUE AFUA_6G08710)-RELATED"/>
    <property type="match status" value="1"/>
</dbReference>
<feature type="domain" description="Phospholipase D N-terminal" evidence="3">
    <location>
        <begin position="32"/>
        <end position="127"/>
    </location>
</feature>
<evidence type="ECO:0000259" key="2">
    <source>
        <dbReference type="Pfam" id="PF09423"/>
    </source>
</evidence>
<dbReference type="InterPro" id="IPR032093">
    <property type="entry name" value="PhoD_N"/>
</dbReference>
<dbReference type="RefSeq" id="WP_272743864.1">
    <property type="nucleotide sequence ID" value="NZ_JAQQKV010000001.1"/>
</dbReference>
<evidence type="ECO:0000256" key="1">
    <source>
        <dbReference type="SAM" id="SignalP"/>
    </source>
</evidence>
<evidence type="ECO:0000313" key="5">
    <source>
        <dbReference type="Proteomes" id="UP001218579"/>
    </source>
</evidence>
<dbReference type="PANTHER" id="PTHR43606:SF2">
    <property type="entry name" value="ALKALINE PHOSPHATASE FAMILY PROTEIN (AFU_ORTHOLOGUE AFUA_5G03860)"/>
    <property type="match status" value="1"/>
</dbReference>
<dbReference type="CDD" id="cd07389">
    <property type="entry name" value="MPP_PhoD"/>
    <property type="match status" value="1"/>
</dbReference>
<dbReference type="SUPFAM" id="SSF56300">
    <property type="entry name" value="Metallo-dependent phosphatases"/>
    <property type="match status" value="1"/>
</dbReference>
<dbReference type="InterPro" id="IPR029052">
    <property type="entry name" value="Metallo-depent_PP-like"/>
</dbReference>
<protein>
    <submittedName>
        <fullName evidence="4">Alkaline phosphatase D family protein</fullName>
    </submittedName>
</protein>
<dbReference type="EMBL" id="JAQQKV010000001">
    <property type="protein sequence ID" value="MDC7675546.1"/>
    <property type="molecule type" value="Genomic_DNA"/>
</dbReference>
<dbReference type="Pfam" id="PF09423">
    <property type="entry name" value="PhoD"/>
    <property type="match status" value="1"/>
</dbReference>
<proteinExistence type="predicted"/>
<feature type="chain" id="PRO_5045407395" evidence="1">
    <location>
        <begin position="24"/>
        <end position="510"/>
    </location>
</feature>
<dbReference type="Pfam" id="PF16655">
    <property type="entry name" value="PhoD_N"/>
    <property type="match status" value="1"/>
</dbReference>
<organism evidence="4 5">
    <name type="scientific">Asticcacaulis machinosus</name>
    <dbReference type="NCBI Taxonomy" id="2984211"/>
    <lineage>
        <taxon>Bacteria</taxon>
        <taxon>Pseudomonadati</taxon>
        <taxon>Pseudomonadota</taxon>
        <taxon>Alphaproteobacteria</taxon>
        <taxon>Caulobacterales</taxon>
        <taxon>Caulobacteraceae</taxon>
        <taxon>Asticcacaulis</taxon>
    </lineage>
</organism>
<feature type="signal peptide" evidence="1">
    <location>
        <begin position="1"/>
        <end position="23"/>
    </location>
</feature>
<reference evidence="4 5" key="1">
    <citation type="submission" date="2023-01" db="EMBL/GenBank/DDBJ databases">
        <title>Novel species of the genus Asticcacaulis isolated from rivers.</title>
        <authorList>
            <person name="Lu H."/>
        </authorList>
    </citation>
    <scope>NUCLEOTIDE SEQUENCE [LARGE SCALE GENOMIC DNA]</scope>
    <source>
        <strain evidence="4 5">LKC15W</strain>
    </source>
</reference>
<dbReference type="Proteomes" id="UP001218579">
    <property type="component" value="Unassembled WGS sequence"/>
</dbReference>
<dbReference type="InterPro" id="IPR038607">
    <property type="entry name" value="PhoD-like_sf"/>
</dbReference>